<evidence type="ECO:0008006" key="5">
    <source>
        <dbReference type="Google" id="ProtNLM"/>
    </source>
</evidence>
<dbReference type="EMBL" id="APRS01000023">
    <property type="protein sequence ID" value="ENX04829.1"/>
    <property type="molecule type" value="Genomic_DNA"/>
</dbReference>
<evidence type="ECO:0000313" key="4">
    <source>
        <dbReference type="Proteomes" id="UP000013101"/>
    </source>
</evidence>
<dbReference type="PATRIC" id="fig|1217693.3.peg.3200"/>
<evidence type="ECO:0000313" key="3">
    <source>
        <dbReference type="Proteomes" id="UP000013070"/>
    </source>
</evidence>
<dbReference type="eggNOG" id="COG0789">
    <property type="taxonomic scope" value="Bacteria"/>
</dbReference>
<comment type="caution">
    <text evidence="1">The sequence shown here is derived from an EMBL/GenBank/DDBJ whole genome shotgun (WGS) entry which is preliminary data.</text>
</comment>
<reference evidence="1 3" key="2">
    <citation type="submission" date="2013-02" db="EMBL/GenBank/DDBJ databases">
        <title>The Genome Sequence of Acinetobacter sp. NIPH 899.</title>
        <authorList>
            <consortium name="The Broad Institute Genome Sequencing Platform"/>
            <consortium name="The Broad Institute Genome Sequencing Center for Infectious Disease"/>
            <person name="Cerqueira G."/>
            <person name="Feldgarden M."/>
            <person name="Courvalin P."/>
            <person name="Perichon B."/>
            <person name="Grillot-Courvalin C."/>
            <person name="Clermont D."/>
            <person name="Rocha E."/>
            <person name="Yoon E.-J."/>
            <person name="Nemec A."/>
            <person name="Walker B."/>
            <person name="Young S.K."/>
            <person name="Zeng Q."/>
            <person name="Gargeya S."/>
            <person name="Fitzgerald M."/>
            <person name="Haas B."/>
            <person name="Abouelleil A."/>
            <person name="Alvarado L."/>
            <person name="Arachchi H.M."/>
            <person name="Berlin A.M."/>
            <person name="Chapman S.B."/>
            <person name="Dewar J."/>
            <person name="Goldberg J."/>
            <person name="Griggs A."/>
            <person name="Gujja S."/>
            <person name="Hansen M."/>
            <person name="Howarth C."/>
            <person name="Imamovic A."/>
            <person name="Larimer J."/>
            <person name="McCowan C."/>
            <person name="Murphy C."/>
            <person name="Neiman D."/>
            <person name="Pearson M."/>
            <person name="Priest M."/>
            <person name="Roberts A."/>
            <person name="Saif S."/>
            <person name="Shea T."/>
            <person name="Sisk P."/>
            <person name="Sykes S."/>
            <person name="Wortman J."/>
            <person name="Nusbaum C."/>
            <person name="Birren B."/>
        </authorList>
    </citation>
    <scope>NUCLEOTIDE SEQUENCE [LARGE SCALE GENOMIC DNA]</scope>
    <source>
        <strain evidence="1 3">NIPH 899</strain>
    </source>
</reference>
<dbReference type="EMBL" id="APPE01000023">
    <property type="protein sequence ID" value="ENV00750.1"/>
    <property type="molecule type" value="Genomic_DNA"/>
</dbReference>
<accession>N8X0R9</accession>
<protein>
    <recommendedName>
        <fullName evidence="5">MerR family transcriptional regulator</fullName>
    </recommendedName>
</protein>
<sequence>MTTVKYYEVVLEDIQQAEVVDEQQRYDLNSFAQVCGQSPEWILQLIEYDILPNRVNASDLYFLVDDVARAQKAYRLQRDFDASFTAVAMMLDLIEELEKLRRL</sequence>
<dbReference type="HOGENOM" id="CLU_144710_2_1_6"/>
<dbReference type="OrthoDB" id="5297409at2"/>
<dbReference type="Proteomes" id="UP000013070">
    <property type="component" value="Unassembled WGS sequence"/>
</dbReference>
<organism evidence="1 3">
    <name type="scientific">Acinetobacter variabilis</name>
    <dbReference type="NCBI Taxonomy" id="70346"/>
    <lineage>
        <taxon>Bacteria</taxon>
        <taxon>Pseudomonadati</taxon>
        <taxon>Pseudomonadota</taxon>
        <taxon>Gammaproteobacteria</taxon>
        <taxon>Moraxellales</taxon>
        <taxon>Moraxellaceae</taxon>
        <taxon>Acinetobacter</taxon>
    </lineage>
</organism>
<accession>N9M8I6</accession>
<reference evidence="2 4" key="1">
    <citation type="submission" date="2013-02" db="EMBL/GenBank/DDBJ databases">
        <title>The Genome Sequence of Acinetobacter sp. NIPH 2171.</title>
        <authorList>
            <consortium name="The Broad Institute Genome Sequencing Platform"/>
            <consortium name="The Broad Institute Genome Sequencing Center for Infectious Disease"/>
            <person name="Cerqueira G."/>
            <person name="Feldgarden M."/>
            <person name="Courvalin P."/>
            <person name="Perichon B."/>
            <person name="Grillot-Courvalin C."/>
            <person name="Clermont D."/>
            <person name="Rocha E."/>
            <person name="Yoon E.-J."/>
            <person name="Nemec A."/>
            <person name="Walker B."/>
            <person name="Young S.K."/>
            <person name="Zeng Q."/>
            <person name="Gargeya S."/>
            <person name="Fitzgerald M."/>
            <person name="Haas B."/>
            <person name="Abouelleil A."/>
            <person name="Alvarado L."/>
            <person name="Arachchi H.M."/>
            <person name="Berlin A.M."/>
            <person name="Chapman S.B."/>
            <person name="Dewar J."/>
            <person name="Goldberg J."/>
            <person name="Griggs A."/>
            <person name="Gujja S."/>
            <person name="Hansen M."/>
            <person name="Howarth C."/>
            <person name="Imamovic A."/>
            <person name="Larimer J."/>
            <person name="McCowan C."/>
            <person name="Murphy C."/>
            <person name="Neiman D."/>
            <person name="Pearson M."/>
            <person name="Priest M."/>
            <person name="Roberts A."/>
            <person name="Saif S."/>
            <person name="Shea T."/>
            <person name="Sisk P."/>
            <person name="Sykes S."/>
            <person name="Wortman J."/>
            <person name="Nusbaum C."/>
            <person name="Birren B."/>
        </authorList>
    </citation>
    <scope>NUCLEOTIDE SEQUENCE [LARGE SCALE GENOMIC DNA]</scope>
    <source>
        <strain evidence="2 4">NIPH 2171</strain>
    </source>
</reference>
<dbReference type="Pfam" id="PF13591">
    <property type="entry name" value="MerR_2"/>
    <property type="match status" value="1"/>
</dbReference>
<proteinExistence type="predicted"/>
<gene>
    <name evidence="2" type="ORF">F897_03315</name>
    <name evidence="1" type="ORF">F969_00264</name>
</gene>
<dbReference type="Proteomes" id="UP000013101">
    <property type="component" value="Unassembled WGS sequence"/>
</dbReference>
<keyword evidence="3" id="KW-1185">Reference proteome</keyword>
<name>N8X0R9_9GAMM</name>
<evidence type="ECO:0000313" key="2">
    <source>
        <dbReference type="EMBL" id="ENX04829.1"/>
    </source>
</evidence>
<evidence type="ECO:0000313" key="1">
    <source>
        <dbReference type="EMBL" id="ENV00750.1"/>
    </source>
</evidence>
<dbReference type="Gene3D" id="1.10.1660.10">
    <property type="match status" value="1"/>
</dbReference>
<dbReference type="PATRIC" id="fig|1217710.3.peg.246"/>
<dbReference type="STRING" id="70346.F897_03315"/>
<dbReference type="AlphaFoldDB" id="N8X0R9"/>
<dbReference type="RefSeq" id="WP_004780103.1">
    <property type="nucleotide sequence ID" value="NZ_CP078028.1"/>
</dbReference>